<reference evidence="3" key="2">
    <citation type="journal article" date="2016" name="Sci. Rep.">
        <title>Dictyocaulus viviparus genome, variome and transcriptome elucidate lungworm biology and support future intervention.</title>
        <authorList>
            <person name="McNulty S.N."/>
            <person name="Strube C."/>
            <person name="Rosa B.A."/>
            <person name="Martin J.C."/>
            <person name="Tyagi R."/>
            <person name="Choi Y.J."/>
            <person name="Wang Q."/>
            <person name="Hallsworth Pepin K."/>
            <person name="Zhang X."/>
            <person name="Ozersky P."/>
            <person name="Wilson R.K."/>
            <person name="Sternberg P.W."/>
            <person name="Gasser R.B."/>
            <person name="Mitreva M."/>
        </authorList>
    </citation>
    <scope>NUCLEOTIDE SEQUENCE [LARGE SCALE GENOMIC DNA]</scope>
    <source>
        <strain evidence="3">HannoverDv2000</strain>
    </source>
</reference>
<organism evidence="2 3">
    <name type="scientific">Dictyocaulus viviparus</name>
    <name type="common">Bovine lungworm</name>
    <dbReference type="NCBI Taxonomy" id="29172"/>
    <lineage>
        <taxon>Eukaryota</taxon>
        <taxon>Metazoa</taxon>
        <taxon>Ecdysozoa</taxon>
        <taxon>Nematoda</taxon>
        <taxon>Chromadorea</taxon>
        <taxon>Rhabditida</taxon>
        <taxon>Rhabditina</taxon>
        <taxon>Rhabditomorpha</taxon>
        <taxon>Strongyloidea</taxon>
        <taxon>Metastrongylidae</taxon>
        <taxon>Dictyocaulus</taxon>
    </lineage>
</organism>
<evidence type="ECO:0000256" key="1">
    <source>
        <dbReference type="SAM" id="SignalP"/>
    </source>
</evidence>
<reference evidence="2 3" key="1">
    <citation type="submission" date="2013-11" db="EMBL/GenBank/DDBJ databases">
        <title>Draft genome of the bovine lungworm Dictyocaulus viviparus.</title>
        <authorList>
            <person name="Mitreva M."/>
        </authorList>
    </citation>
    <scope>NUCLEOTIDE SEQUENCE [LARGE SCALE GENOMIC DNA]</scope>
    <source>
        <strain evidence="2 3">HannoverDv2000</strain>
    </source>
</reference>
<feature type="chain" id="PRO_5002336112" evidence="1">
    <location>
        <begin position="20"/>
        <end position="191"/>
    </location>
</feature>
<evidence type="ECO:0000313" key="2">
    <source>
        <dbReference type="EMBL" id="KJH47489.1"/>
    </source>
</evidence>
<sequence>MSTMITMVAFVLSLVNALANDNPQQNIKNATAAGQYGHSSTYYEQDFVSEFNFNPFSFGRYPDTLLNTHVCSVDASYAVYSDKHSHRSRHRRPLIEDCSNAFNGVYDRNKANNGFSLASCNKCCKKAAILNKMTEYDIVGMVLVMNKKIKCACCAPHRPFDTIVALPVQYPIYSQYQPLQYHSNNDKPTGY</sequence>
<accession>A0A0D8XUP9</accession>
<gene>
    <name evidence="2" type="ORF">DICVIV_06427</name>
</gene>
<keyword evidence="1" id="KW-0732">Signal</keyword>
<name>A0A0D8XUP9_DICVI</name>
<keyword evidence="3" id="KW-1185">Reference proteome</keyword>
<feature type="signal peptide" evidence="1">
    <location>
        <begin position="1"/>
        <end position="19"/>
    </location>
</feature>
<protein>
    <submittedName>
        <fullName evidence="2">Uncharacterized protein</fullName>
    </submittedName>
</protein>
<dbReference type="EMBL" id="KN716305">
    <property type="protein sequence ID" value="KJH47489.1"/>
    <property type="molecule type" value="Genomic_DNA"/>
</dbReference>
<proteinExistence type="predicted"/>
<evidence type="ECO:0000313" key="3">
    <source>
        <dbReference type="Proteomes" id="UP000053766"/>
    </source>
</evidence>
<dbReference type="AlphaFoldDB" id="A0A0D8XUP9"/>
<dbReference type="OrthoDB" id="5800366at2759"/>
<dbReference type="Proteomes" id="UP000053766">
    <property type="component" value="Unassembled WGS sequence"/>
</dbReference>